<dbReference type="Proteomes" id="UP000724874">
    <property type="component" value="Unassembled WGS sequence"/>
</dbReference>
<keyword evidence="1" id="KW-1133">Transmembrane helix</keyword>
<organism evidence="2 3">
    <name type="scientific">Gymnopilus junonius</name>
    <name type="common">Spectacular rustgill mushroom</name>
    <name type="synonym">Gymnopilus spectabilis subsp. junonius</name>
    <dbReference type="NCBI Taxonomy" id="109634"/>
    <lineage>
        <taxon>Eukaryota</taxon>
        <taxon>Fungi</taxon>
        <taxon>Dikarya</taxon>
        <taxon>Basidiomycota</taxon>
        <taxon>Agaricomycotina</taxon>
        <taxon>Agaricomycetes</taxon>
        <taxon>Agaricomycetidae</taxon>
        <taxon>Agaricales</taxon>
        <taxon>Agaricineae</taxon>
        <taxon>Hymenogastraceae</taxon>
        <taxon>Gymnopilus</taxon>
    </lineage>
</organism>
<evidence type="ECO:0000313" key="2">
    <source>
        <dbReference type="EMBL" id="KAF8909390.1"/>
    </source>
</evidence>
<dbReference type="AlphaFoldDB" id="A0A9P5NY81"/>
<keyword evidence="1" id="KW-0472">Membrane</keyword>
<evidence type="ECO:0000313" key="3">
    <source>
        <dbReference type="Proteomes" id="UP000724874"/>
    </source>
</evidence>
<protein>
    <submittedName>
        <fullName evidence="2">Uncharacterized protein</fullName>
    </submittedName>
</protein>
<accession>A0A9P5NY81</accession>
<proteinExistence type="predicted"/>
<evidence type="ECO:0000256" key="1">
    <source>
        <dbReference type="SAM" id="Phobius"/>
    </source>
</evidence>
<comment type="caution">
    <text evidence="2">The sequence shown here is derived from an EMBL/GenBank/DDBJ whole genome shotgun (WGS) entry which is preliminary data.</text>
</comment>
<reference evidence="2" key="1">
    <citation type="submission" date="2020-11" db="EMBL/GenBank/DDBJ databases">
        <authorList>
            <consortium name="DOE Joint Genome Institute"/>
            <person name="Ahrendt S."/>
            <person name="Riley R."/>
            <person name="Andreopoulos W."/>
            <person name="LaButti K."/>
            <person name="Pangilinan J."/>
            <person name="Ruiz-duenas F.J."/>
            <person name="Barrasa J.M."/>
            <person name="Sanchez-Garcia M."/>
            <person name="Camarero S."/>
            <person name="Miyauchi S."/>
            <person name="Serrano A."/>
            <person name="Linde D."/>
            <person name="Babiker R."/>
            <person name="Drula E."/>
            <person name="Ayuso-Fernandez I."/>
            <person name="Pacheco R."/>
            <person name="Padilla G."/>
            <person name="Ferreira P."/>
            <person name="Barriuso J."/>
            <person name="Kellner H."/>
            <person name="Castanera R."/>
            <person name="Alfaro M."/>
            <person name="Ramirez L."/>
            <person name="Pisabarro A.G."/>
            <person name="Kuo A."/>
            <person name="Tritt A."/>
            <person name="Lipzen A."/>
            <person name="He G."/>
            <person name="Yan M."/>
            <person name="Ng V."/>
            <person name="Cullen D."/>
            <person name="Martin F."/>
            <person name="Rosso M.-N."/>
            <person name="Henrissat B."/>
            <person name="Hibbett D."/>
            <person name="Martinez A.T."/>
            <person name="Grigoriev I.V."/>
        </authorList>
    </citation>
    <scope>NUCLEOTIDE SEQUENCE</scope>
    <source>
        <strain evidence="2">AH 44721</strain>
    </source>
</reference>
<name>A0A9P5NY81_GYMJU</name>
<feature type="transmembrane region" description="Helical" evidence="1">
    <location>
        <begin position="66"/>
        <end position="86"/>
    </location>
</feature>
<gene>
    <name evidence="2" type="ORF">CPB84DRAFT_1673464</name>
</gene>
<keyword evidence="1" id="KW-0812">Transmembrane</keyword>
<sequence>MRSSKFTQLPRLSLFAQFLSQHDDPLRRGFITRLDRSPVARKRSALSNPFLPSSSLYTRLAFLKALLLNVSVLLFTSALAAITILRDLTSPLPTPVKLAFCITQDVLIATAIVVLVRSTTVPFFFGECQLRLLYGFRPSEIIIRKPPSVPLLLNSDVPEDQRMERFWRMATRAVNPELLYSNASAMLSSDYWTLEYRAVFDAIRRIQRGQFTDDALEFAIFKQDDGIWNVCELWRMHEIMTDQQEVTMFKVRCYSYSSSYLSLTCGPGIPHSVWER</sequence>
<keyword evidence="3" id="KW-1185">Reference proteome</keyword>
<dbReference type="EMBL" id="JADNYJ010000009">
    <property type="protein sequence ID" value="KAF8909390.1"/>
    <property type="molecule type" value="Genomic_DNA"/>
</dbReference>
<dbReference type="OrthoDB" id="5421757at2759"/>